<feature type="transmembrane region" description="Helical" evidence="1">
    <location>
        <begin position="129"/>
        <end position="147"/>
    </location>
</feature>
<sequence length="227" mass="26242">MKNKILKFFDFSWKKIITLLILIVFAALTIFLSLGVMMGCALSWGCDMLSLPAFIVNLLGLLLVYPAYFIYAAPQMVFGDLPWPTSVMLVIMIVMEIAYLYLLSCVITTFAGKFKRKKKQPWSRRTTDLVIFISFAIIIFSDGLAFLRRFDYLLELVNGSLLYVAKFSTALKITALSIFEIWYLVFLFLRRKKIVWNKFFLAVIWLVTFVLLAMNIMMLAFSMSGFR</sequence>
<dbReference type="EMBL" id="MHKO01000047">
    <property type="protein sequence ID" value="OGY91433.1"/>
    <property type="molecule type" value="Genomic_DNA"/>
</dbReference>
<feature type="transmembrane region" description="Helical" evidence="1">
    <location>
        <begin position="49"/>
        <end position="71"/>
    </location>
</feature>
<keyword evidence="1" id="KW-0472">Membrane</keyword>
<dbReference type="Proteomes" id="UP000178109">
    <property type="component" value="Unassembled WGS sequence"/>
</dbReference>
<evidence type="ECO:0000313" key="2">
    <source>
        <dbReference type="EMBL" id="OGY91433.1"/>
    </source>
</evidence>
<accession>A0A1G2BQM0</accession>
<feature type="transmembrane region" description="Helical" evidence="1">
    <location>
        <begin position="83"/>
        <end position="108"/>
    </location>
</feature>
<name>A0A1G2BQM0_9BACT</name>
<keyword evidence="1" id="KW-1133">Transmembrane helix</keyword>
<dbReference type="STRING" id="1798553.A3H70_00210"/>
<comment type="caution">
    <text evidence="2">The sequence shown here is derived from an EMBL/GenBank/DDBJ whole genome shotgun (WGS) entry which is preliminary data.</text>
</comment>
<dbReference type="AlphaFoldDB" id="A0A1G2BQM0"/>
<feature type="transmembrane region" description="Helical" evidence="1">
    <location>
        <begin position="199"/>
        <end position="221"/>
    </location>
</feature>
<reference evidence="2 3" key="1">
    <citation type="journal article" date="2016" name="Nat. Commun.">
        <title>Thousands of microbial genomes shed light on interconnected biogeochemical processes in an aquifer system.</title>
        <authorList>
            <person name="Anantharaman K."/>
            <person name="Brown C.T."/>
            <person name="Hug L.A."/>
            <person name="Sharon I."/>
            <person name="Castelle C.J."/>
            <person name="Probst A.J."/>
            <person name="Thomas B.C."/>
            <person name="Singh A."/>
            <person name="Wilkins M.J."/>
            <person name="Karaoz U."/>
            <person name="Brodie E.L."/>
            <person name="Williams K.H."/>
            <person name="Hubbard S.S."/>
            <person name="Banfield J.F."/>
        </authorList>
    </citation>
    <scope>NUCLEOTIDE SEQUENCE [LARGE SCALE GENOMIC DNA]</scope>
</reference>
<proteinExistence type="predicted"/>
<evidence type="ECO:0000256" key="1">
    <source>
        <dbReference type="SAM" id="Phobius"/>
    </source>
</evidence>
<feature type="transmembrane region" description="Helical" evidence="1">
    <location>
        <begin position="167"/>
        <end position="187"/>
    </location>
</feature>
<gene>
    <name evidence="2" type="ORF">A3H70_00210</name>
</gene>
<protein>
    <submittedName>
        <fullName evidence="2">Uncharacterized protein</fullName>
    </submittedName>
</protein>
<organism evidence="2 3">
    <name type="scientific">Candidatus Komeilibacteria bacterium RIFCSPLOWO2_02_FULL_48_11</name>
    <dbReference type="NCBI Taxonomy" id="1798553"/>
    <lineage>
        <taxon>Bacteria</taxon>
        <taxon>Candidatus Komeiliibacteriota</taxon>
    </lineage>
</organism>
<keyword evidence="1" id="KW-0812">Transmembrane</keyword>
<feature type="transmembrane region" description="Helical" evidence="1">
    <location>
        <begin position="16"/>
        <end position="37"/>
    </location>
</feature>
<evidence type="ECO:0000313" key="3">
    <source>
        <dbReference type="Proteomes" id="UP000178109"/>
    </source>
</evidence>